<organism evidence="2 3">
    <name type="scientific">Paraburkholderia phenazinium</name>
    <dbReference type="NCBI Taxonomy" id="60549"/>
    <lineage>
        <taxon>Bacteria</taxon>
        <taxon>Pseudomonadati</taxon>
        <taxon>Pseudomonadota</taxon>
        <taxon>Betaproteobacteria</taxon>
        <taxon>Burkholderiales</taxon>
        <taxon>Burkholderiaceae</taxon>
        <taxon>Paraburkholderia</taxon>
    </lineage>
</organism>
<evidence type="ECO:0000313" key="3">
    <source>
        <dbReference type="Proteomes" id="UP000184693"/>
    </source>
</evidence>
<dbReference type="EMBL" id="FSRM01000001">
    <property type="protein sequence ID" value="SIO21781.1"/>
    <property type="molecule type" value="Genomic_DNA"/>
</dbReference>
<dbReference type="AlphaFoldDB" id="A0A1N6HPU0"/>
<gene>
    <name evidence="2" type="ORF">SAMN05444168_3499</name>
</gene>
<dbReference type="SUPFAM" id="SSF54001">
    <property type="entry name" value="Cysteine proteinases"/>
    <property type="match status" value="1"/>
</dbReference>
<sequence length="276" mass="30647">MKLRVGYELVYECEQATPMLLMLNTHYSRVQDVLSADVLKVDPPVPITQYRDGFGNLCSRIVAPAGQIALSTTAVLEISAEPETIEPNGYQHPVEELPSETLVYLLGSRYCETDLLSDLAWRLFGKTPLGRPRVQAICDYVHRHIVFGYHHARPTKTAWQAWNERTGVCRDFAHLGVALCRAMNIPARYCTGYISDIGVPPPYSAMDFAAWFEAYLGGTWQTFDPRNNVQRTGRVLMAHGRDAADVALSNTFGPTKLVSFNVHCAPESETAVAPSA</sequence>
<dbReference type="PANTHER" id="PTHR33490">
    <property type="entry name" value="BLR5614 PROTEIN-RELATED"/>
    <property type="match status" value="1"/>
</dbReference>
<dbReference type="Pfam" id="PF01841">
    <property type="entry name" value="Transglut_core"/>
    <property type="match status" value="1"/>
</dbReference>
<dbReference type="InterPro" id="IPR038765">
    <property type="entry name" value="Papain-like_cys_pep_sf"/>
</dbReference>
<dbReference type="InterPro" id="IPR002931">
    <property type="entry name" value="Transglutaminase-like"/>
</dbReference>
<keyword evidence="2" id="KW-0645">Protease</keyword>
<name>A0A1N6HPU0_9BURK</name>
<keyword evidence="2" id="KW-0378">Hydrolase</keyword>
<accession>A0A1N6HPU0</accession>
<dbReference type="Proteomes" id="UP000184693">
    <property type="component" value="Unassembled WGS sequence"/>
</dbReference>
<dbReference type="RefSeq" id="WP_074265376.1">
    <property type="nucleotide sequence ID" value="NZ_FSRM01000001.1"/>
</dbReference>
<dbReference type="GO" id="GO:0006508">
    <property type="term" value="P:proteolysis"/>
    <property type="evidence" value="ECO:0007669"/>
    <property type="project" value="UniProtKB-KW"/>
</dbReference>
<evidence type="ECO:0000313" key="2">
    <source>
        <dbReference type="EMBL" id="SIO21781.1"/>
    </source>
</evidence>
<dbReference type="PANTHER" id="PTHR33490:SF12">
    <property type="entry name" value="BLL5557 PROTEIN"/>
    <property type="match status" value="1"/>
</dbReference>
<dbReference type="Gene3D" id="3.10.620.30">
    <property type="match status" value="1"/>
</dbReference>
<protein>
    <submittedName>
        <fullName evidence="2">Transglutaminase-like enzyme, putative cysteine protease</fullName>
    </submittedName>
</protein>
<dbReference type="GO" id="GO:0008233">
    <property type="term" value="F:peptidase activity"/>
    <property type="evidence" value="ECO:0007669"/>
    <property type="project" value="UniProtKB-KW"/>
</dbReference>
<dbReference type="OrthoDB" id="5438043at2"/>
<evidence type="ECO:0000259" key="1">
    <source>
        <dbReference type="SMART" id="SM00460"/>
    </source>
</evidence>
<dbReference type="SMART" id="SM00460">
    <property type="entry name" value="TGc"/>
    <property type="match status" value="1"/>
</dbReference>
<proteinExistence type="predicted"/>
<reference evidence="2 3" key="1">
    <citation type="submission" date="2016-11" db="EMBL/GenBank/DDBJ databases">
        <authorList>
            <person name="Jaros S."/>
            <person name="Januszkiewicz K."/>
            <person name="Wedrychowicz H."/>
        </authorList>
    </citation>
    <scope>NUCLEOTIDE SEQUENCE [LARGE SCALE GENOMIC DNA]</scope>
    <source>
        <strain evidence="2 3">GAS86</strain>
    </source>
</reference>
<dbReference type="Gene3D" id="2.60.40.2250">
    <property type="match status" value="1"/>
</dbReference>
<feature type="domain" description="Transglutaminase-like" evidence="1">
    <location>
        <begin position="161"/>
        <end position="227"/>
    </location>
</feature>